<name>A0A3G8LXL1_9GAMM</name>
<organism evidence="1 2">
    <name type="scientific">Shewanella livingstonensis</name>
    <dbReference type="NCBI Taxonomy" id="150120"/>
    <lineage>
        <taxon>Bacteria</taxon>
        <taxon>Pseudomonadati</taxon>
        <taxon>Pseudomonadota</taxon>
        <taxon>Gammaproteobacteria</taxon>
        <taxon>Alteromonadales</taxon>
        <taxon>Shewanellaceae</taxon>
        <taxon>Shewanella</taxon>
    </lineage>
</organism>
<dbReference type="OrthoDB" id="6266907at2"/>
<dbReference type="EMBL" id="CP034015">
    <property type="protein sequence ID" value="AZG74154.1"/>
    <property type="molecule type" value="Genomic_DNA"/>
</dbReference>
<evidence type="ECO:0000313" key="1">
    <source>
        <dbReference type="EMBL" id="AZG74154.1"/>
    </source>
</evidence>
<keyword evidence="2" id="KW-1185">Reference proteome</keyword>
<proteinExistence type="predicted"/>
<accession>A0A3G8LXL1</accession>
<dbReference type="Proteomes" id="UP000278035">
    <property type="component" value="Chromosome"/>
</dbReference>
<gene>
    <name evidence="1" type="ORF">EGC82_16180</name>
</gene>
<evidence type="ECO:0000313" key="2">
    <source>
        <dbReference type="Proteomes" id="UP000278035"/>
    </source>
</evidence>
<protein>
    <recommendedName>
        <fullName evidence="3">DUF2384 domain-containing protein</fullName>
    </recommendedName>
</protein>
<dbReference type="KEGG" id="slj:EGC82_16180"/>
<dbReference type="AlphaFoldDB" id="A0A3G8LXL1"/>
<reference evidence="2" key="1">
    <citation type="submission" date="2018-11" db="EMBL/GenBank/DDBJ databases">
        <title>Shewanella sp. M2.</title>
        <authorList>
            <person name="Hwang Y.J."/>
            <person name="Hwang C.Y."/>
        </authorList>
    </citation>
    <scope>NUCLEOTIDE SEQUENCE [LARGE SCALE GENOMIC DNA]</scope>
    <source>
        <strain evidence="2">LMG 19866</strain>
    </source>
</reference>
<sequence>MTTTQEASYQQLKALLECYFTIDDQDYLIPVLLSFSGDANKVISWFTQEPIPAFGNITALGVCVRGDGKLLIDYIKSIQMGGYA</sequence>
<dbReference type="RefSeq" id="WP_124731670.1">
    <property type="nucleotide sequence ID" value="NZ_CBCSKC010000046.1"/>
</dbReference>
<evidence type="ECO:0008006" key="3">
    <source>
        <dbReference type="Google" id="ProtNLM"/>
    </source>
</evidence>